<protein>
    <submittedName>
        <fullName evidence="3">Troponin T</fullName>
    </submittedName>
</protein>
<dbReference type="STRING" id="6265.A0A0B2V3A3"/>
<feature type="region of interest" description="Disordered" evidence="1">
    <location>
        <begin position="21"/>
        <end position="48"/>
    </location>
</feature>
<dbReference type="Proteomes" id="UP000031036">
    <property type="component" value="Unassembled WGS sequence"/>
</dbReference>
<accession>A0A0B2V3A3</accession>
<evidence type="ECO:0000313" key="3">
    <source>
        <dbReference type="EMBL" id="KHN77906.1"/>
    </source>
</evidence>
<evidence type="ECO:0000256" key="2">
    <source>
        <dbReference type="SAM" id="Phobius"/>
    </source>
</evidence>
<keyword evidence="2" id="KW-0812">Transmembrane</keyword>
<keyword evidence="4" id="KW-1185">Reference proteome</keyword>
<evidence type="ECO:0000256" key="1">
    <source>
        <dbReference type="SAM" id="MobiDB-lite"/>
    </source>
</evidence>
<dbReference type="SUPFAM" id="SSF90250">
    <property type="entry name" value="Troponin coil-coiled subunits"/>
    <property type="match status" value="1"/>
</dbReference>
<evidence type="ECO:0000313" key="4">
    <source>
        <dbReference type="Proteomes" id="UP000031036"/>
    </source>
</evidence>
<feature type="transmembrane region" description="Helical" evidence="2">
    <location>
        <begin position="109"/>
        <end position="126"/>
    </location>
</feature>
<keyword evidence="2" id="KW-0472">Membrane</keyword>
<sequence>MRNCLDKAVFEEATNKLRELNERQRQVARNKALKKGVDPGDSNSRYPPKVSVASKYDRQIDRRSFKERRAVYERKNAYPCFPNVPPPPAVYAKVIKSIDEENENVSRSLFVLTSFLLFCQCLIIAWL</sequence>
<dbReference type="EMBL" id="JPKZ01002212">
    <property type="protein sequence ID" value="KHN77906.1"/>
    <property type="molecule type" value="Genomic_DNA"/>
</dbReference>
<comment type="caution">
    <text evidence="3">The sequence shown here is derived from an EMBL/GenBank/DDBJ whole genome shotgun (WGS) entry which is preliminary data.</text>
</comment>
<dbReference type="InterPro" id="IPR038077">
    <property type="entry name" value="Troponin_sf"/>
</dbReference>
<dbReference type="OrthoDB" id="330499at2759"/>
<keyword evidence="2" id="KW-1133">Transmembrane helix</keyword>
<proteinExistence type="predicted"/>
<gene>
    <name evidence="3" type="primary">mup-2</name>
    <name evidence="3" type="ORF">Tcan_11506</name>
</gene>
<dbReference type="AlphaFoldDB" id="A0A0B2V3A3"/>
<name>A0A0B2V3A3_TOXCA</name>
<organism evidence="3 4">
    <name type="scientific">Toxocara canis</name>
    <name type="common">Canine roundworm</name>
    <dbReference type="NCBI Taxonomy" id="6265"/>
    <lineage>
        <taxon>Eukaryota</taxon>
        <taxon>Metazoa</taxon>
        <taxon>Ecdysozoa</taxon>
        <taxon>Nematoda</taxon>
        <taxon>Chromadorea</taxon>
        <taxon>Rhabditida</taxon>
        <taxon>Spirurina</taxon>
        <taxon>Ascaridomorpha</taxon>
        <taxon>Ascaridoidea</taxon>
        <taxon>Toxocaridae</taxon>
        <taxon>Toxocara</taxon>
    </lineage>
</organism>
<reference evidence="3 4" key="1">
    <citation type="submission" date="2014-11" db="EMBL/GenBank/DDBJ databases">
        <title>Genetic blueprint of the zoonotic pathogen Toxocara canis.</title>
        <authorList>
            <person name="Zhu X.-Q."/>
            <person name="Korhonen P.K."/>
            <person name="Cai H."/>
            <person name="Young N.D."/>
            <person name="Nejsum P."/>
            <person name="von Samson-Himmelstjerna G."/>
            <person name="Boag P.R."/>
            <person name="Tan P."/>
            <person name="Li Q."/>
            <person name="Min J."/>
            <person name="Yang Y."/>
            <person name="Wang X."/>
            <person name="Fang X."/>
            <person name="Hall R.S."/>
            <person name="Hofmann A."/>
            <person name="Sternberg P.W."/>
            <person name="Jex A.R."/>
            <person name="Gasser R.B."/>
        </authorList>
    </citation>
    <scope>NUCLEOTIDE SEQUENCE [LARGE SCALE GENOMIC DNA]</scope>
    <source>
        <strain evidence="3">PN_DK_2014</strain>
    </source>
</reference>